<name>A0A6V7XEU2_MELEN</name>
<gene>
    <name evidence="1" type="ORF">MENT_LOCUS51023</name>
</gene>
<dbReference type="EMBL" id="CAJEWN010001472">
    <property type="protein sequence ID" value="CAD2197751.1"/>
    <property type="molecule type" value="Genomic_DNA"/>
</dbReference>
<reference evidence="1 2" key="1">
    <citation type="submission" date="2020-08" db="EMBL/GenBank/DDBJ databases">
        <authorList>
            <person name="Koutsovoulos G."/>
            <person name="Danchin GJ E."/>
        </authorList>
    </citation>
    <scope>NUCLEOTIDE SEQUENCE [LARGE SCALE GENOMIC DNA]</scope>
</reference>
<evidence type="ECO:0000313" key="2">
    <source>
        <dbReference type="Proteomes" id="UP000580250"/>
    </source>
</evidence>
<organism evidence="1 2">
    <name type="scientific">Meloidogyne enterolobii</name>
    <name type="common">Root-knot nematode worm</name>
    <name type="synonym">Meloidogyne mayaguensis</name>
    <dbReference type="NCBI Taxonomy" id="390850"/>
    <lineage>
        <taxon>Eukaryota</taxon>
        <taxon>Metazoa</taxon>
        <taxon>Ecdysozoa</taxon>
        <taxon>Nematoda</taxon>
        <taxon>Chromadorea</taxon>
        <taxon>Rhabditida</taxon>
        <taxon>Tylenchina</taxon>
        <taxon>Tylenchomorpha</taxon>
        <taxon>Tylenchoidea</taxon>
        <taxon>Meloidogynidae</taxon>
        <taxon>Meloidogyninae</taxon>
        <taxon>Meloidogyne</taxon>
    </lineage>
</organism>
<evidence type="ECO:0000313" key="1">
    <source>
        <dbReference type="EMBL" id="CAD2197751.1"/>
    </source>
</evidence>
<dbReference type="Proteomes" id="UP000580250">
    <property type="component" value="Unassembled WGS sequence"/>
</dbReference>
<sequence length="205" mass="24271">MESSPQQNMNQYFHHQPFTAYPPLMNFPTNNQQLGQMYIQNYGVPNFFFGCPNEFSQQTMYSPYPLMPPQPINQIEQNVNFVNENLSESNIEKLLLNTIPDLDGTENNFEIKKFFKKFDAYLDDWPEKKKIFTLKSKLYGKAKSNFILAIKSKHYNYKSIKKFILCRLLPSEYKVEETIDPIKKKTNSKFEHLKKNCEENEKLLP</sequence>
<accession>A0A6V7XEU2</accession>
<dbReference type="AlphaFoldDB" id="A0A6V7XEU2"/>
<proteinExistence type="predicted"/>
<comment type="caution">
    <text evidence="1">The sequence shown here is derived from an EMBL/GenBank/DDBJ whole genome shotgun (WGS) entry which is preliminary data.</text>
</comment>
<protein>
    <submittedName>
        <fullName evidence="1">Uncharacterized protein</fullName>
    </submittedName>
</protein>